<feature type="transmembrane region" description="Helical" evidence="1">
    <location>
        <begin position="115"/>
        <end position="137"/>
    </location>
</feature>
<dbReference type="RefSeq" id="WP_354364850.1">
    <property type="nucleotide sequence ID" value="NZ_JBEPLO010000009.1"/>
</dbReference>
<evidence type="ECO:0000313" key="3">
    <source>
        <dbReference type="Proteomes" id="UP001549122"/>
    </source>
</evidence>
<reference evidence="2 3" key="1">
    <citation type="submission" date="2024-06" db="EMBL/GenBank/DDBJ databases">
        <title>Genomic Encyclopedia of Type Strains, Phase IV (KMG-IV): sequencing the most valuable type-strain genomes for metagenomic binning, comparative biology and taxonomic classification.</title>
        <authorList>
            <person name="Goeker M."/>
        </authorList>
    </citation>
    <scope>NUCLEOTIDE SEQUENCE [LARGE SCALE GENOMIC DNA]</scope>
    <source>
        <strain evidence="2 3">DSM 28303</strain>
    </source>
</reference>
<accession>A0ABV2FH84</accession>
<dbReference type="Proteomes" id="UP001549122">
    <property type="component" value="Unassembled WGS sequence"/>
</dbReference>
<keyword evidence="1" id="KW-0812">Transmembrane</keyword>
<evidence type="ECO:0000256" key="1">
    <source>
        <dbReference type="SAM" id="Phobius"/>
    </source>
</evidence>
<keyword evidence="3" id="KW-1185">Reference proteome</keyword>
<protein>
    <recommendedName>
        <fullName evidence="4">DUF2812 domain-containing protein</fullName>
    </recommendedName>
</protein>
<proteinExistence type="predicted"/>
<feature type="transmembrane region" description="Helical" evidence="1">
    <location>
        <begin position="81"/>
        <end position="103"/>
    </location>
</feature>
<name>A0ABV2FH84_9STRE</name>
<dbReference type="EMBL" id="JBEPLO010000009">
    <property type="protein sequence ID" value="MET3557907.1"/>
    <property type="molecule type" value="Genomic_DNA"/>
</dbReference>
<organism evidence="2 3">
    <name type="scientific">Streptococcus rupicaprae</name>
    <dbReference type="NCBI Taxonomy" id="759619"/>
    <lineage>
        <taxon>Bacteria</taxon>
        <taxon>Bacillati</taxon>
        <taxon>Bacillota</taxon>
        <taxon>Bacilli</taxon>
        <taxon>Lactobacillales</taxon>
        <taxon>Streptococcaceae</taxon>
        <taxon>Streptococcus</taxon>
    </lineage>
</organism>
<evidence type="ECO:0008006" key="4">
    <source>
        <dbReference type="Google" id="ProtNLM"/>
    </source>
</evidence>
<comment type="caution">
    <text evidence="2">The sequence shown here is derived from an EMBL/GenBank/DDBJ whole genome shotgun (WGS) entry which is preliminary data.</text>
</comment>
<evidence type="ECO:0000313" key="2">
    <source>
        <dbReference type="EMBL" id="MET3557907.1"/>
    </source>
</evidence>
<gene>
    <name evidence="2" type="ORF">ABID29_001019</name>
</gene>
<keyword evidence="1" id="KW-1133">Transmembrane helix</keyword>
<keyword evidence="1" id="KW-0472">Membrane</keyword>
<sequence>MKHKETIVGQVFNLSFNRKTPVRGWYLILTDEDEEYLVQRNFGFSSNFYRNIYKVDQSLKEYIVSEADYESIVQKRDSKGIGLGIAIALGALLRAIFPIQIWFGESNAQMNFTVGMTNILLTMLVLLSFYFCFCFYLRHH</sequence>